<dbReference type="Proteomes" id="UP001501371">
    <property type="component" value="Unassembled WGS sequence"/>
</dbReference>
<evidence type="ECO:0000313" key="2">
    <source>
        <dbReference type="EMBL" id="GAA1186654.1"/>
    </source>
</evidence>
<feature type="compositionally biased region" description="Basic and acidic residues" evidence="1">
    <location>
        <begin position="1"/>
        <end position="11"/>
    </location>
</feature>
<gene>
    <name evidence="2" type="ORF">GCM10009654_50260</name>
</gene>
<dbReference type="EMBL" id="BAAAKV010000051">
    <property type="protein sequence ID" value="GAA1186654.1"/>
    <property type="molecule type" value="Genomic_DNA"/>
</dbReference>
<name>A0ABN1V078_9ACTN</name>
<organism evidence="2 3">
    <name type="scientific">Streptomyces hebeiensis</name>
    <dbReference type="NCBI Taxonomy" id="229486"/>
    <lineage>
        <taxon>Bacteria</taxon>
        <taxon>Bacillati</taxon>
        <taxon>Actinomycetota</taxon>
        <taxon>Actinomycetes</taxon>
        <taxon>Kitasatosporales</taxon>
        <taxon>Streptomycetaceae</taxon>
        <taxon>Streptomyces</taxon>
    </lineage>
</organism>
<sequence length="59" mass="5813">MGGQVAKEKGKGPGPLTRRAREGWNGDGSRMAAQRSGAVAHSDASGGRGSGAAVVPGPR</sequence>
<evidence type="ECO:0000313" key="3">
    <source>
        <dbReference type="Proteomes" id="UP001501371"/>
    </source>
</evidence>
<proteinExistence type="predicted"/>
<comment type="caution">
    <text evidence="2">The sequence shown here is derived from an EMBL/GenBank/DDBJ whole genome shotgun (WGS) entry which is preliminary data.</text>
</comment>
<keyword evidence="3" id="KW-1185">Reference proteome</keyword>
<reference evidence="2 3" key="1">
    <citation type="journal article" date="2019" name="Int. J. Syst. Evol. Microbiol.">
        <title>The Global Catalogue of Microorganisms (GCM) 10K type strain sequencing project: providing services to taxonomists for standard genome sequencing and annotation.</title>
        <authorList>
            <consortium name="The Broad Institute Genomics Platform"/>
            <consortium name="The Broad Institute Genome Sequencing Center for Infectious Disease"/>
            <person name="Wu L."/>
            <person name="Ma J."/>
        </authorList>
    </citation>
    <scope>NUCLEOTIDE SEQUENCE [LARGE SCALE GENOMIC DNA]</scope>
    <source>
        <strain evidence="2 3">JCM 12696</strain>
    </source>
</reference>
<evidence type="ECO:0000256" key="1">
    <source>
        <dbReference type="SAM" id="MobiDB-lite"/>
    </source>
</evidence>
<feature type="region of interest" description="Disordered" evidence="1">
    <location>
        <begin position="1"/>
        <end position="59"/>
    </location>
</feature>
<accession>A0ABN1V078</accession>
<protein>
    <submittedName>
        <fullName evidence="2">Uncharacterized protein</fullName>
    </submittedName>
</protein>